<gene>
    <name evidence="2" type="ORF">OS493_015341</name>
</gene>
<dbReference type="Proteomes" id="UP001163046">
    <property type="component" value="Unassembled WGS sequence"/>
</dbReference>
<accession>A0A9W9ZD53</accession>
<comment type="caution">
    <text evidence="2">The sequence shown here is derived from an EMBL/GenBank/DDBJ whole genome shotgun (WGS) entry which is preliminary data.</text>
</comment>
<protein>
    <submittedName>
        <fullName evidence="2">Uncharacterized protein</fullName>
    </submittedName>
</protein>
<feature type="region of interest" description="Disordered" evidence="1">
    <location>
        <begin position="14"/>
        <end position="37"/>
    </location>
</feature>
<sequence>MLHVSPEAHELVKDVGHMKESLNSMSTTVGEIDGKTKDSVERLQESNGNLKKKLEHLERYSQDFNIRIIGVDEEEGEDCTGNYSGLLRTSWLRRVFWRTRECSPHW</sequence>
<dbReference type="AlphaFoldDB" id="A0A9W9ZD53"/>
<evidence type="ECO:0000256" key="1">
    <source>
        <dbReference type="SAM" id="MobiDB-lite"/>
    </source>
</evidence>
<name>A0A9W9ZD53_9CNID</name>
<evidence type="ECO:0000313" key="2">
    <source>
        <dbReference type="EMBL" id="KAJ7379546.1"/>
    </source>
</evidence>
<reference evidence="2" key="1">
    <citation type="submission" date="2023-01" db="EMBL/GenBank/DDBJ databases">
        <title>Genome assembly of the deep-sea coral Lophelia pertusa.</title>
        <authorList>
            <person name="Herrera S."/>
            <person name="Cordes E."/>
        </authorList>
    </citation>
    <scope>NUCLEOTIDE SEQUENCE</scope>
    <source>
        <strain evidence="2">USNM1676648</strain>
        <tissue evidence="2">Polyp</tissue>
    </source>
</reference>
<evidence type="ECO:0000313" key="3">
    <source>
        <dbReference type="Proteomes" id="UP001163046"/>
    </source>
</evidence>
<proteinExistence type="predicted"/>
<dbReference type="EMBL" id="MU826357">
    <property type="protein sequence ID" value="KAJ7379546.1"/>
    <property type="molecule type" value="Genomic_DNA"/>
</dbReference>
<organism evidence="2 3">
    <name type="scientific">Desmophyllum pertusum</name>
    <dbReference type="NCBI Taxonomy" id="174260"/>
    <lineage>
        <taxon>Eukaryota</taxon>
        <taxon>Metazoa</taxon>
        <taxon>Cnidaria</taxon>
        <taxon>Anthozoa</taxon>
        <taxon>Hexacorallia</taxon>
        <taxon>Scleractinia</taxon>
        <taxon>Caryophylliina</taxon>
        <taxon>Caryophylliidae</taxon>
        <taxon>Desmophyllum</taxon>
    </lineage>
</organism>
<keyword evidence="3" id="KW-1185">Reference proteome</keyword>